<gene>
    <name evidence="2" type="primary">LOC105269209</name>
</gene>
<dbReference type="RefSeq" id="XP_011307580.1">
    <property type="nucleotide sequence ID" value="XM_011309278.1"/>
</dbReference>
<name>A0A9R1TDW4_9HYME</name>
<organism evidence="1 2">
    <name type="scientific">Fopius arisanus</name>
    <dbReference type="NCBI Taxonomy" id="64838"/>
    <lineage>
        <taxon>Eukaryota</taxon>
        <taxon>Metazoa</taxon>
        <taxon>Ecdysozoa</taxon>
        <taxon>Arthropoda</taxon>
        <taxon>Hexapoda</taxon>
        <taxon>Insecta</taxon>
        <taxon>Pterygota</taxon>
        <taxon>Neoptera</taxon>
        <taxon>Endopterygota</taxon>
        <taxon>Hymenoptera</taxon>
        <taxon>Apocrita</taxon>
        <taxon>Ichneumonoidea</taxon>
        <taxon>Braconidae</taxon>
        <taxon>Opiinae</taxon>
        <taxon>Fopius</taxon>
    </lineage>
</organism>
<dbReference type="AlphaFoldDB" id="A0A9R1TDW4"/>
<reference evidence="2" key="1">
    <citation type="submission" date="2025-08" db="UniProtKB">
        <authorList>
            <consortium name="RefSeq"/>
        </authorList>
    </citation>
    <scope>IDENTIFICATION</scope>
    <source>
        <strain evidence="2">USDA-PBARC FA_bdor</strain>
        <tissue evidence="2">Whole organism</tissue>
    </source>
</reference>
<dbReference type="Proteomes" id="UP000694866">
    <property type="component" value="Unplaced"/>
</dbReference>
<dbReference type="GeneID" id="105269209"/>
<sequence length="112" mass="12177">MPKRDDCAGSLMTPGEIGLGKMALGLMASREQWMLAGDITGANDIHTETSGWGTLRHLFSKPQREEEIRMSHGMRASLTPTFNRPSHPLHVCLSYGGDEANPLLPPVVPLAL</sequence>
<evidence type="ECO:0000313" key="2">
    <source>
        <dbReference type="RefSeq" id="XP_011307580.1"/>
    </source>
</evidence>
<proteinExistence type="predicted"/>
<protein>
    <submittedName>
        <fullName evidence="2">Uncharacterized protein</fullName>
    </submittedName>
</protein>
<evidence type="ECO:0000313" key="1">
    <source>
        <dbReference type="Proteomes" id="UP000694866"/>
    </source>
</evidence>
<keyword evidence="1" id="KW-1185">Reference proteome</keyword>
<dbReference type="KEGG" id="fas:105269209"/>
<accession>A0A9R1TDW4</accession>